<dbReference type="Proteomes" id="UP000504636">
    <property type="component" value="Unplaced"/>
</dbReference>
<dbReference type="GeneID" id="54469364"/>
<evidence type="ECO:0000256" key="1">
    <source>
        <dbReference type="SAM" id="Phobius"/>
    </source>
</evidence>
<keyword evidence="1" id="KW-0472">Membrane</keyword>
<name>A0A6A6Y7K6_9PEZI</name>
<keyword evidence="1" id="KW-0812">Transmembrane</keyword>
<reference evidence="4" key="3">
    <citation type="submission" date="2025-04" db="UniProtKB">
        <authorList>
            <consortium name="RefSeq"/>
        </authorList>
    </citation>
    <scope>IDENTIFICATION</scope>
    <source>
        <strain evidence="4">CBS 304.34</strain>
    </source>
</reference>
<evidence type="ECO:0000313" key="4">
    <source>
        <dbReference type="RefSeq" id="XP_033571129.1"/>
    </source>
</evidence>
<keyword evidence="3" id="KW-1185">Reference proteome</keyword>
<accession>A0A6A6Y7K6</accession>
<keyword evidence="1" id="KW-1133">Transmembrane helix</keyword>
<dbReference type="RefSeq" id="XP_033571129.1">
    <property type="nucleotide sequence ID" value="XM_033728471.1"/>
</dbReference>
<gene>
    <name evidence="2 4" type="ORF">BDZ99DRAFT_575483</name>
</gene>
<dbReference type="AlphaFoldDB" id="A0A6A6Y7K6"/>
<sequence>MLESQRQALRAAKDSLQDCPSVRSIITNRKMWAALAICLVLVGVGVLIAYLVKPQGLSEKLD</sequence>
<protein>
    <submittedName>
        <fullName evidence="2 4">Uncharacterized protein</fullName>
    </submittedName>
</protein>
<reference evidence="2 4" key="1">
    <citation type="journal article" date="2020" name="Stud. Mycol.">
        <title>101 Dothideomycetes genomes: a test case for predicting lifestyles and emergence of pathogens.</title>
        <authorList>
            <person name="Haridas S."/>
            <person name="Albert R."/>
            <person name="Binder M."/>
            <person name="Bloem J."/>
            <person name="Labutti K."/>
            <person name="Salamov A."/>
            <person name="Andreopoulos B."/>
            <person name="Baker S."/>
            <person name="Barry K."/>
            <person name="Bills G."/>
            <person name="Bluhm B."/>
            <person name="Cannon C."/>
            <person name="Castanera R."/>
            <person name="Culley D."/>
            <person name="Daum C."/>
            <person name="Ezra D."/>
            <person name="Gonzalez J."/>
            <person name="Henrissat B."/>
            <person name="Kuo A."/>
            <person name="Liang C."/>
            <person name="Lipzen A."/>
            <person name="Lutzoni F."/>
            <person name="Magnuson J."/>
            <person name="Mondo S."/>
            <person name="Nolan M."/>
            <person name="Ohm R."/>
            <person name="Pangilinan J."/>
            <person name="Park H.-J."/>
            <person name="Ramirez L."/>
            <person name="Alfaro M."/>
            <person name="Sun H."/>
            <person name="Tritt A."/>
            <person name="Yoshinaga Y."/>
            <person name="Zwiers L.-H."/>
            <person name="Turgeon B."/>
            <person name="Goodwin S."/>
            <person name="Spatafora J."/>
            <person name="Crous P."/>
            <person name="Grigoriev I."/>
        </authorList>
    </citation>
    <scope>NUCLEOTIDE SEQUENCE</scope>
    <source>
        <strain evidence="2 4">CBS 304.34</strain>
    </source>
</reference>
<proteinExistence type="predicted"/>
<evidence type="ECO:0000313" key="2">
    <source>
        <dbReference type="EMBL" id="KAF2804165.1"/>
    </source>
</evidence>
<feature type="transmembrane region" description="Helical" evidence="1">
    <location>
        <begin position="31"/>
        <end position="52"/>
    </location>
</feature>
<reference evidence="4" key="2">
    <citation type="submission" date="2020-04" db="EMBL/GenBank/DDBJ databases">
        <authorList>
            <consortium name="NCBI Genome Project"/>
        </authorList>
    </citation>
    <scope>NUCLEOTIDE SEQUENCE</scope>
    <source>
        <strain evidence="4">CBS 304.34</strain>
    </source>
</reference>
<evidence type="ECO:0000313" key="3">
    <source>
        <dbReference type="Proteomes" id="UP000504636"/>
    </source>
</evidence>
<organism evidence="2">
    <name type="scientific">Mytilinidion resinicola</name>
    <dbReference type="NCBI Taxonomy" id="574789"/>
    <lineage>
        <taxon>Eukaryota</taxon>
        <taxon>Fungi</taxon>
        <taxon>Dikarya</taxon>
        <taxon>Ascomycota</taxon>
        <taxon>Pezizomycotina</taxon>
        <taxon>Dothideomycetes</taxon>
        <taxon>Pleosporomycetidae</taxon>
        <taxon>Mytilinidiales</taxon>
        <taxon>Mytilinidiaceae</taxon>
        <taxon>Mytilinidion</taxon>
    </lineage>
</organism>
<dbReference type="EMBL" id="MU003714">
    <property type="protein sequence ID" value="KAF2804165.1"/>
    <property type="molecule type" value="Genomic_DNA"/>
</dbReference>